<evidence type="ECO:0000313" key="5">
    <source>
        <dbReference type="Proteomes" id="UP000799444"/>
    </source>
</evidence>
<organism evidence="4 5">
    <name type="scientific">Polyplosphaeria fusca</name>
    <dbReference type="NCBI Taxonomy" id="682080"/>
    <lineage>
        <taxon>Eukaryota</taxon>
        <taxon>Fungi</taxon>
        <taxon>Dikarya</taxon>
        <taxon>Ascomycota</taxon>
        <taxon>Pezizomycotina</taxon>
        <taxon>Dothideomycetes</taxon>
        <taxon>Pleosporomycetidae</taxon>
        <taxon>Pleosporales</taxon>
        <taxon>Tetraplosphaeriaceae</taxon>
        <taxon>Polyplosphaeria</taxon>
    </lineage>
</organism>
<keyword evidence="1" id="KW-0489">Methyltransferase</keyword>
<dbReference type="Proteomes" id="UP000799444">
    <property type="component" value="Unassembled WGS sequence"/>
</dbReference>
<dbReference type="SUPFAM" id="SSF75217">
    <property type="entry name" value="alpha/beta knot"/>
    <property type="match status" value="1"/>
</dbReference>
<dbReference type="InterPro" id="IPR029028">
    <property type="entry name" value="Alpha/beta_knot_MTases"/>
</dbReference>
<evidence type="ECO:0000313" key="4">
    <source>
        <dbReference type="EMBL" id="KAF2734468.1"/>
    </source>
</evidence>
<gene>
    <name evidence="4" type="ORF">EJ04DRAFT_493376</name>
</gene>
<dbReference type="EMBL" id="ML996147">
    <property type="protein sequence ID" value="KAF2734468.1"/>
    <property type="molecule type" value="Genomic_DNA"/>
</dbReference>
<dbReference type="InterPro" id="IPR044748">
    <property type="entry name" value="Trm3/TARBP1_C"/>
</dbReference>
<feature type="domain" description="tRNA/rRNA methyltransferase SpoU type" evidence="3">
    <location>
        <begin position="874"/>
        <end position="1017"/>
    </location>
</feature>
<dbReference type="PANTHER" id="PTHR12029:SF11">
    <property type="entry name" value="METHYLTRANSFERASE TARBP1-RELATED"/>
    <property type="match status" value="1"/>
</dbReference>
<evidence type="ECO:0000259" key="3">
    <source>
        <dbReference type="Pfam" id="PF00588"/>
    </source>
</evidence>
<dbReference type="InterPro" id="IPR001537">
    <property type="entry name" value="SpoU_MeTrfase"/>
</dbReference>
<sequence length="1031" mass="116971">MAAFVLAGFDPAGDDFPSISSNSGTVFRTWFRIVSALEASREKYTGLYTDIYWARLRHGLLVGFAEQRKYCLGIIQRSIRIARQDIHTPSMTLFLGMRRSYEEQYARYSNLFETIVLDRYANQVQACTPELTKLFGSGSLIASDWTKTLLSCALSSKVQDGVRKIIGLWYMRFVLDNEGSIISHTDFLVDGFLSWATQGSLFTSTLTSTREQTTCAHGEALANVICRFLVEMPGASERRGVFTQVLRFVIGRGGRIFQYSILYLLQGLLEGCSTLESFEDLGENELDLLLQVSRLPGFPEAAIGLCVAYCGEFCKRFMPTDNLEAVPGYRDFSRRYEQLARDANVDFDKSIEHLDLDKLTLSNSPSLESFLQLHDPEHRAIQGDNFVPTCTVVSRVLDRVTPKYYDLCVVLEALWDEAERQDFRRQALLKLPHLFFHSTVLRALAQHRVNYPGGGESLTPFLTKALERLGEIAEGRTYLLPQLVEALRHACYHVPEILEVLPIDDLFARLVENPPLPKKEFLFEAAAAEKLQLFQPHRDYDYYYGNREWCAYAALIDLVNSFPKGHLHVAECILKRLLEPWSNQQAPIPVIGKWKGTFQLQTMLLLVDLCMSEEDATWYHESFFKALVVEQWPRYRFFLEWAISRIQYRYPSLAFRSLKRLAEIDEADPRHVASIMKVAVLSCQFLPLEEFALKLMLQLIPLSASQKAQIRHEAHWSFPIVFQVAEQAKWKAITDNPAFSMLNDHIRKVNRFSSYPASIRFLELNVVKHFTIFNIFQGDYLKLENSEQEMFTVGDIEQLREIDERTGWEVLPFRIALDGARLAVPGSSEETADVGKSVSSSEEVAFQTKAGFDLDALLASTEPQETIQKRPSSVILIASLIDNPTNLGGLSRIAESFGFEALYIDSLKHTASKEFQATAVTSHKHLPIEELKANKVPDYIVELQQEGYQVVAIEQTDRSNVLGEGLRLPRKCVLVLGSEKGGVPPEVLAVVDRCVEIKTVGVTRSLNVQTAAGIVAYDWWRSWGKVVERPE</sequence>
<comment type="caution">
    <text evidence="4">The sequence shown here is derived from an EMBL/GenBank/DDBJ whole genome shotgun (WGS) entry which is preliminary data.</text>
</comment>
<dbReference type="InterPro" id="IPR029026">
    <property type="entry name" value="tRNA_m1G_MTases_N"/>
</dbReference>
<dbReference type="OrthoDB" id="241340at2759"/>
<dbReference type="Gene3D" id="3.40.1280.10">
    <property type="match status" value="1"/>
</dbReference>
<proteinExistence type="predicted"/>
<evidence type="ECO:0000256" key="2">
    <source>
        <dbReference type="ARBA" id="ARBA00022679"/>
    </source>
</evidence>
<dbReference type="Pfam" id="PF00588">
    <property type="entry name" value="SpoU_methylase"/>
    <property type="match status" value="1"/>
</dbReference>
<dbReference type="CDD" id="cd18091">
    <property type="entry name" value="SpoU-like_TRM3-like"/>
    <property type="match status" value="1"/>
</dbReference>
<evidence type="ECO:0000256" key="1">
    <source>
        <dbReference type="ARBA" id="ARBA00022603"/>
    </source>
</evidence>
<dbReference type="GO" id="GO:0030488">
    <property type="term" value="P:tRNA methylation"/>
    <property type="evidence" value="ECO:0007669"/>
    <property type="project" value="InterPro"/>
</dbReference>
<dbReference type="InterPro" id="IPR045330">
    <property type="entry name" value="TRM3/TARBP1"/>
</dbReference>
<keyword evidence="5" id="KW-1185">Reference proteome</keyword>
<accession>A0A9P4R0C2</accession>
<name>A0A9P4R0C2_9PLEO</name>
<dbReference type="AlphaFoldDB" id="A0A9P4R0C2"/>
<dbReference type="PANTHER" id="PTHR12029">
    <property type="entry name" value="RNA METHYLTRANSFERASE"/>
    <property type="match status" value="1"/>
</dbReference>
<dbReference type="GO" id="GO:0016423">
    <property type="term" value="F:tRNA (guanine) methyltransferase activity"/>
    <property type="evidence" value="ECO:0007669"/>
    <property type="project" value="InterPro"/>
</dbReference>
<reference evidence="4" key="1">
    <citation type="journal article" date="2020" name="Stud. Mycol.">
        <title>101 Dothideomycetes genomes: a test case for predicting lifestyles and emergence of pathogens.</title>
        <authorList>
            <person name="Haridas S."/>
            <person name="Albert R."/>
            <person name="Binder M."/>
            <person name="Bloem J."/>
            <person name="Labutti K."/>
            <person name="Salamov A."/>
            <person name="Andreopoulos B."/>
            <person name="Baker S."/>
            <person name="Barry K."/>
            <person name="Bills G."/>
            <person name="Bluhm B."/>
            <person name="Cannon C."/>
            <person name="Castanera R."/>
            <person name="Culley D."/>
            <person name="Daum C."/>
            <person name="Ezra D."/>
            <person name="Gonzalez J."/>
            <person name="Henrissat B."/>
            <person name="Kuo A."/>
            <person name="Liang C."/>
            <person name="Lipzen A."/>
            <person name="Lutzoni F."/>
            <person name="Magnuson J."/>
            <person name="Mondo S."/>
            <person name="Nolan M."/>
            <person name="Ohm R."/>
            <person name="Pangilinan J."/>
            <person name="Park H.-J."/>
            <person name="Ramirez L."/>
            <person name="Alfaro M."/>
            <person name="Sun H."/>
            <person name="Tritt A."/>
            <person name="Yoshinaga Y."/>
            <person name="Zwiers L.-H."/>
            <person name="Turgeon B."/>
            <person name="Goodwin S."/>
            <person name="Spatafora J."/>
            <person name="Crous P."/>
            <person name="Grigoriev I."/>
        </authorList>
    </citation>
    <scope>NUCLEOTIDE SEQUENCE</scope>
    <source>
        <strain evidence="4">CBS 125425</strain>
    </source>
</reference>
<keyword evidence="2" id="KW-0808">Transferase</keyword>
<dbReference type="GO" id="GO:0003723">
    <property type="term" value="F:RNA binding"/>
    <property type="evidence" value="ECO:0007669"/>
    <property type="project" value="InterPro"/>
</dbReference>
<protein>
    <recommendedName>
        <fullName evidence="3">tRNA/rRNA methyltransferase SpoU type domain-containing protein</fullName>
    </recommendedName>
</protein>